<name>A0AAD5F1N2_PRUDU</name>
<gene>
    <name evidence="1" type="ORF">L3X38_003146</name>
</gene>
<accession>A0AAD5F1N2</accession>
<evidence type="ECO:0000313" key="2">
    <source>
        <dbReference type="Proteomes" id="UP001054821"/>
    </source>
</evidence>
<dbReference type="EMBL" id="JAJFAZ020000001">
    <property type="protein sequence ID" value="KAI5350255.1"/>
    <property type="molecule type" value="Genomic_DNA"/>
</dbReference>
<organism evidence="1 2">
    <name type="scientific">Prunus dulcis</name>
    <name type="common">Almond</name>
    <name type="synonym">Amygdalus dulcis</name>
    <dbReference type="NCBI Taxonomy" id="3755"/>
    <lineage>
        <taxon>Eukaryota</taxon>
        <taxon>Viridiplantae</taxon>
        <taxon>Streptophyta</taxon>
        <taxon>Embryophyta</taxon>
        <taxon>Tracheophyta</taxon>
        <taxon>Spermatophyta</taxon>
        <taxon>Magnoliopsida</taxon>
        <taxon>eudicotyledons</taxon>
        <taxon>Gunneridae</taxon>
        <taxon>Pentapetalae</taxon>
        <taxon>rosids</taxon>
        <taxon>fabids</taxon>
        <taxon>Rosales</taxon>
        <taxon>Rosaceae</taxon>
        <taxon>Amygdaloideae</taxon>
        <taxon>Amygdaleae</taxon>
        <taxon>Prunus</taxon>
    </lineage>
</organism>
<sequence length="110" mass="12627">MLSRVIRAREEKFAEQQREVLSGRTIITGQQICLLKLVLMSATCEWRTSCLVESCFAIPRDIRSDVTEVSERSSTEEIDMKEIHEAFEVHGIWLAIKLTDLAIMMKISLI</sequence>
<proteinExistence type="predicted"/>
<dbReference type="Proteomes" id="UP001054821">
    <property type="component" value="Chromosome 1"/>
</dbReference>
<protein>
    <submittedName>
        <fullName evidence="1">Uncharacterized protein</fullName>
    </submittedName>
</protein>
<reference evidence="1 2" key="1">
    <citation type="journal article" date="2022" name="G3 (Bethesda)">
        <title>Whole-genome sequence and methylome profiling of the almond [Prunus dulcis (Mill.) D.A. Webb] cultivar 'Nonpareil'.</title>
        <authorList>
            <person name="D'Amico-Willman K.M."/>
            <person name="Ouma W.Z."/>
            <person name="Meulia T."/>
            <person name="Sideli G.M."/>
            <person name="Gradziel T.M."/>
            <person name="Fresnedo-Ramirez J."/>
        </authorList>
    </citation>
    <scope>NUCLEOTIDE SEQUENCE [LARGE SCALE GENOMIC DNA]</scope>
    <source>
        <strain evidence="1">Clone GOH B32 T37-40</strain>
    </source>
</reference>
<comment type="caution">
    <text evidence="1">The sequence shown here is derived from an EMBL/GenBank/DDBJ whole genome shotgun (WGS) entry which is preliminary data.</text>
</comment>
<dbReference type="AlphaFoldDB" id="A0AAD5F1N2"/>
<keyword evidence="2" id="KW-1185">Reference proteome</keyword>
<evidence type="ECO:0000313" key="1">
    <source>
        <dbReference type="EMBL" id="KAI5350255.1"/>
    </source>
</evidence>